<dbReference type="Proteomes" id="UP000784294">
    <property type="component" value="Unassembled WGS sequence"/>
</dbReference>
<gene>
    <name evidence="2" type="ORF">PXEA_LOCUS6079</name>
</gene>
<name>A0A3S5A1R2_9PLAT</name>
<dbReference type="Pfam" id="PF08511">
    <property type="entry name" value="COQ9"/>
    <property type="match status" value="1"/>
</dbReference>
<feature type="domain" description="COQ9 C-terminal" evidence="1">
    <location>
        <begin position="60"/>
        <end position="87"/>
    </location>
</feature>
<organism evidence="2 3">
    <name type="scientific">Protopolystoma xenopodis</name>
    <dbReference type="NCBI Taxonomy" id="117903"/>
    <lineage>
        <taxon>Eukaryota</taxon>
        <taxon>Metazoa</taxon>
        <taxon>Spiralia</taxon>
        <taxon>Lophotrochozoa</taxon>
        <taxon>Platyhelminthes</taxon>
        <taxon>Monogenea</taxon>
        <taxon>Polyopisthocotylea</taxon>
        <taxon>Polystomatidea</taxon>
        <taxon>Polystomatidae</taxon>
        <taxon>Protopolystoma</taxon>
    </lineage>
</organism>
<proteinExistence type="predicted"/>
<accession>A0A3S5A1R2</accession>
<evidence type="ECO:0000313" key="2">
    <source>
        <dbReference type="EMBL" id="VEL12639.1"/>
    </source>
</evidence>
<dbReference type="AlphaFoldDB" id="A0A3S5A1R2"/>
<dbReference type="InterPro" id="IPR013718">
    <property type="entry name" value="COQ9_C"/>
</dbReference>
<evidence type="ECO:0000259" key="1">
    <source>
        <dbReference type="Pfam" id="PF08511"/>
    </source>
</evidence>
<dbReference type="EMBL" id="CAAALY010015363">
    <property type="protein sequence ID" value="VEL12639.1"/>
    <property type="molecule type" value="Genomic_DNA"/>
</dbReference>
<dbReference type="OrthoDB" id="619536at2759"/>
<evidence type="ECO:0000313" key="3">
    <source>
        <dbReference type="Proteomes" id="UP000784294"/>
    </source>
</evidence>
<sequence>MPYYVHRARRLSPIAWPTLSTPSQLDSFLRRALEYRLRLIIPILPAWPAGLALLATPQHVPASIGLVAQIVDEVWASAGDKSTDVSLFSFSI</sequence>
<protein>
    <recommendedName>
        <fullName evidence="1">COQ9 C-terminal domain-containing protein</fullName>
    </recommendedName>
</protein>
<comment type="caution">
    <text evidence="2">The sequence shown here is derived from an EMBL/GenBank/DDBJ whole genome shotgun (WGS) entry which is preliminary data.</text>
</comment>
<reference evidence="2" key="1">
    <citation type="submission" date="2018-11" db="EMBL/GenBank/DDBJ databases">
        <authorList>
            <consortium name="Pathogen Informatics"/>
        </authorList>
    </citation>
    <scope>NUCLEOTIDE SEQUENCE</scope>
</reference>
<keyword evidence="3" id="KW-1185">Reference proteome</keyword>